<dbReference type="AlphaFoldDB" id="A0A5A7UTJ4"/>
<dbReference type="OrthoDB" id="4075035at2759"/>
<evidence type="ECO:0000313" key="2">
    <source>
        <dbReference type="EMBL" id="TYJ99943.1"/>
    </source>
</evidence>
<gene>
    <name evidence="2" type="ORF">E5676_scaffold701G00760</name>
    <name evidence="1" type="ORF">E6C27_scaffold486G001260</name>
</gene>
<protein>
    <submittedName>
        <fullName evidence="1">Reverse transcriptase</fullName>
    </submittedName>
</protein>
<reference evidence="3 4" key="1">
    <citation type="submission" date="2019-08" db="EMBL/GenBank/DDBJ databases">
        <title>Draft genome sequences of two oriental melons (Cucumis melo L. var makuwa).</title>
        <authorList>
            <person name="Kwon S.-Y."/>
        </authorList>
    </citation>
    <scope>NUCLEOTIDE SEQUENCE [LARGE SCALE GENOMIC DNA]</scope>
    <source>
        <strain evidence="4">cv. Chang Bougi</strain>
        <strain evidence="3">cv. SW 3</strain>
        <tissue evidence="1">Leaf</tissue>
    </source>
</reference>
<dbReference type="Proteomes" id="UP000321393">
    <property type="component" value="Unassembled WGS sequence"/>
</dbReference>
<evidence type="ECO:0000313" key="3">
    <source>
        <dbReference type="Proteomes" id="UP000321393"/>
    </source>
</evidence>
<keyword evidence="1" id="KW-0695">RNA-directed DNA polymerase</keyword>
<dbReference type="GO" id="GO:0003964">
    <property type="term" value="F:RNA-directed DNA polymerase activity"/>
    <property type="evidence" value="ECO:0007669"/>
    <property type="project" value="UniProtKB-KW"/>
</dbReference>
<evidence type="ECO:0000313" key="4">
    <source>
        <dbReference type="Proteomes" id="UP000321947"/>
    </source>
</evidence>
<dbReference type="EMBL" id="SSTD01017387">
    <property type="protein sequence ID" value="TYJ99943.1"/>
    <property type="molecule type" value="Genomic_DNA"/>
</dbReference>
<evidence type="ECO:0000313" key="1">
    <source>
        <dbReference type="EMBL" id="KAA0056821.1"/>
    </source>
</evidence>
<proteinExistence type="predicted"/>
<comment type="caution">
    <text evidence="1">The sequence shown here is derived from an EMBL/GenBank/DDBJ whole genome shotgun (WGS) entry which is preliminary data.</text>
</comment>
<accession>A0A5A7UTJ4</accession>
<keyword evidence="1" id="KW-0808">Transferase</keyword>
<keyword evidence="1" id="KW-0548">Nucleotidyltransferase</keyword>
<sequence>MELLDPKKASHCPKESTTLLVETDMLGCCTTNTPIEFNAKLENSGDGVPVDKEKYQHLVGKLIYLSHTRPNISYAQIWSRRRSLREVTLWWSLGRRHVGSRSHAMELEVEIRAVDLELAESNSADEESLAVKLGAESNLHWWRELEPPACSGGS</sequence>
<name>A0A5A7UTJ4_CUCMM</name>
<organism evidence="1 3">
    <name type="scientific">Cucumis melo var. makuwa</name>
    <name type="common">Oriental melon</name>
    <dbReference type="NCBI Taxonomy" id="1194695"/>
    <lineage>
        <taxon>Eukaryota</taxon>
        <taxon>Viridiplantae</taxon>
        <taxon>Streptophyta</taxon>
        <taxon>Embryophyta</taxon>
        <taxon>Tracheophyta</taxon>
        <taxon>Spermatophyta</taxon>
        <taxon>Magnoliopsida</taxon>
        <taxon>eudicotyledons</taxon>
        <taxon>Gunneridae</taxon>
        <taxon>Pentapetalae</taxon>
        <taxon>rosids</taxon>
        <taxon>fabids</taxon>
        <taxon>Cucurbitales</taxon>
        <taxon>Cucurbitaceae</taxon>
        <taxon>Benincaseae</taxon>
        <taxon>Cucumis</taxon>
    </lineage>
</organism>
<dbReference type="Proteomes" id="UP000321947">
    <property type="component" value="Unassembled WGS sequence"/>
</dbReference>
<dbReference type="EMBL" id="SSTE01007295">
    <property type="protein sequence ID" value="KAA0056821.1"/>
    <property type="molecule type" value="Genomic_DNA"/>
</dbReference>